<evidence type="ECO:0000313" key="12">
    <source>
        <dbReference type="EMBL" id="TCP56095.1"/>
    </source>
</evidence>
<dbReference type="InterPro" id="IPR006089">
    <property type="entry name" value="Acyl-CoA_DH_CS"/>
</dbReference>
<evidence type="ECO:0000256" key="7">
    <source>
        <dbReference type="ARBA" id="ARBA00071575"/>
    </source>
</evidence>
<evidence type="ECO:0000256" key="8">
    <source>
        <dbReference type="RuleBase" id="RU362125"/>
    </source>
</evidence>
<dbReference type="InterPro" id="IPR009100">
    <property type="entry name" value="AcylCoA_DH/oxidase_NM_dom_sf"/>
</dbReference>
<evidence type="ECO:0000259" key="11">
    <source>
        <dbReference type="Pfam" id="PF02771"/>
    </source>
</evidence>
<dbReference type="SUPFAM" id="SSF56645">
    <property type="entry name" value="Acyl-CoA dehydrogenase NM domain-like"/>
    <property type="match status" value="1"/>
</dbReference>
<dbReference type="Gene3D" id="1.10.540.10">
    <property type="entry name" value="Acyl-CoA dehydrogenase/oxidase, N-terminal domain"/>
    <property type="match status" value="1"/>
</dbReference>
<comment type="caution">
    <text evidence="12">The sequence shown here is derived from an EMBL/GenBank/DDBJ whole genome shotgun (WGS) entry which is preliminary data.</text>
</comment>
<dbReference type="InterPro" id="IPR037069">
    <property type="entry name" value="AcylCoA_DH/ox_N_sf"/>
</dbReference>
<dbReference type="Pfam" id="PF00441">
    <property type="entry name" value="Acyl-CoA_dh_1"/>
    <property type="match status" value="1"/>
</dbReference>
<comment type="catalytic activity">
    <reaction evidence="6">
        <text>a 2,3-saturated acyl-CoA + A = a 2,3-dehydroacyl-CoA + AH2</text>
        <dbReference type="Rhea" id="RHEA:48608"/>
        <dbReference type="ChEBI" id="CHEBI:13193"/>
        <dbReference type="ChEBI" id="CHEBI:17499"/>
        <dbReference type="ChEBI" id="CHEBI:60015"/>
        <dbReference type="ChEBI" id="CHEBI:65111"/>
    </reaction>
</comment>
<keyword evidence="5 8" id="KW-0560">Oxidoreductase</keyword>
<keyword evidence="13" id="KW-1185">Reference proteome</keyword>
<dbReference type="InterPro" id="IPR006091">
    <property type="entry name" value="Acyl-CoA_Oxase/DH_mid-dom"/>
</dbReference>
<evidence type="ECO:0000259" key="10">
    <source>
        <dbReference type="Pfam" id="PF02770"/>
    </source>
</evidence>
<dbReference type="InterPro" id="IPR036250">
    <property type="entry name" value="AcylCo_DH-like_C"/>
</dbReference>
<evidence type="ECO:0000259" key="9">
    <source>
        <dbReference type="Pfam" id="PF00441"/>
    </source>
</evidence>
<evidence type="ECO:0000313" key="13">
    <source>
        <dbReference type="Proteomes" id="UP000294911"/>
    </source>
</evidence>
<dbReference type="FunFam" id="2.40.110.10:FF:000001">
    <property type="entry name" value="Acyl-CoA dehydrogenase, mitochondrial"/>
    <property type="match status" value="1"/>
</dbReference>
<feature type="domain" description="Acyl-CoA dehydrogenase/oxidase N-terminal" evidence="11">
    <location>
        <begin position="10"/>
        <end position="119"/>
    </location>
</feature>
<dbReference type="Pfam" id="PF02771">
    <property type="entry name" value="Acyl-CoA_dh_N"/>
    <property type="match status" value="1"/>
</dbReference>
<dbReference type="PANTHER" id="PTHR43884:SF12">
    <property type="entry name" value="ISOVALERYL-COA DEHYDROGENASE, MITOCHONDRIAL-RELATED"/>
    <property type="match status" value="1"/>
</dbReference>
<dbReference type="GO" id="GO:0003995">
    <property type="term" value="F:acyl-CoA dehydrogenase activity"/>
    <property type="evidence" value="ECO:0007669"/>
    <property type="project" value="InterPro"/>
</dbReference>
<reference evidence="12 13" key="1">
    <citation type="submission" date="2019-03" db="EMBL/GenBank/DDBJ databases">
        <title>Genomic Encyclopedia of Type Strains, Phase IV (KMG-IV): sequencing the most valuable type-strain genomes for metagenomic binning, comparative biology and taxonomic classification.</title>
        <authorList>
            <person name="Goeker M."/>
        </authorList>
    </citation>
    <scope>NUCLEOTIDE SEQUENCE [LARGE SCALE GENOMIC DNA]</scope>
    <source>
        <strain evidence="12 13">DSM 45765</strain>
    </source>
</reference>
<evidence type="ECO:0000256" key="5">
    <source>
        <dbReference type="ARBA" id="ARBA00023002"/>
    </source>
</evidence>
<dbReference type="FunFam" id="1.10.540.10:FF:000023">
    <property type="entry name" value="Acyl-CoA dehydrogenase FadE25"/>
    <property type="match status" value="1"/>
</dbReference>
<keyword evidence="4 8" id="KW-0274">FAD</keyword>
<dbReference type="SUPFAM" id="SSF47203">
    <property type="entry name" value="Acyl-CoA dehydrogenase C-terminal domain-like"/>
    <property type="match status" value="1"/>
</dbReference>
<protein>
    <recommendedName>
        <fullName evidence="7">Probable acyl-CoA dehydrogenase fadE25</fullName>
    </recommendedName>
</protein>
<evidence type="ECO:0000256" key="1">
    <source>
        <dbReference type="ARBA" id="ARBA00001974"/>
    </source>
</evidence>
<comment type="similarity">
    <text evidence="2 8">Belongs to the acyl-CoA dehydrogenase family.</text>
</comment>
<dbReference type="PANTHER" id="PTHR43884">
    <property type="entry name" value="ACYL-COA DEHYDROGENASE"/>
    <property type="match status" value="1"/>
</dbReference>
<keyword evidence="3 8" id="KW-0285">Flavoprotein</keyword>
<dbReference type="RefSeq" id="WP_132874757.1">
    <property type="nucleotide sequence ID" value="NZ_SLXQ01000001.1"/>
</dbReference>
<dbReference type="InterPro" id="IPR013786">
    <property type="entry name" value="AcylCoA_DH/ox_N"/>
</dbReference>
<feature type="domain" description="Acyl-CoA oxidase/dehydrogenase middle" evidence="10">
    <location>
        <begin position="124"/>
        <end position="220"/>
    </location>
</feature>
<dbReference type="PIRSF" id="PIRSF016578">
    <property type="entry name" value="HsaA"/>
    <property type="match status" value="1"/>
</dbReference>
<accession>A0A4R2R9L9</accession>
<dbReference type="Proteomes" id="UP000294911">
    <property type="component" value="Unassembled WGS sequence"/>
</dbReference>
<dbReference type="PROSITE" id="PS00072">
    <property type="entry name" value="ACYL_COA_DH_1"/>
    <property type="match status" value="1"/>
</dbReference>
<dbReference type="OrthoDB" id="8876745at2"/>
<dbReference type="AlphaFoldDB" id="A0A4R2R9L9"/>
<dbReference type="InterPro" id="IPR009075">
    <property type="entry name" value="AcylCo_DH/oxidase_C"/>
</dbReference>
<sequence>MSAGFYQLGEEHDALREAVRALADKEIAPHAADVDEQERYPVEARDALVSAGFHAVHVPEDYSGQGADAIAACIVIEEVARVDASASLIPAVNKLGTVPLLLSASEELKQRILPDIAAGASCSYALSEREAGSDTASMRTRAERDGQNWVLNGTKAWITNAGESTWYTVMAVTDPNATKKANGISAFAVHADDPGFSVGPKERKLGIKGSPTREIYFENCAIPADRMVGEPGTGLKTALSTLDHTRPTIGAQAVGIAQGALDAAVGYVRERKQFGTAIGDFQGVQFMLADMATGIEAARHLVYAAAAKAERGEADAGFAAAAAKCYASDVAMKVTTDAVQLFGGAGYTRDFPVERMMRDAKITQIYEGTNQIQRMVMARKLLKG</sequence>
<dbReference type="GO" id="GO:0050660">
    <property type="term" value="F:flavin adenine dinucleotide binding"/>
    <property type="evidence" value="ECO:0007669"/>
    <property type="project" value="InterPro"/>
</dbReference>
<comment type="cofactor">
    <cofactor evidence="1 8">
        <name>FAD</name>
        <dbReference type="ChEBI" id="CHEBI:57692"/>
    </cofactor>
</comment>
<evidence type="ECO:0000256" key="3">
    <source>
        <dbReference type="ARBA" id="ARBA00022630"/>
    </source>
</evidence>
<evidence type="ECO:0000256" key="2">
    <source>
        <dbReference type="ARBA" id="ARBA00009347"/>
    </source>
</evidence>
<dbReference type="EMBL" id="SLXQ01000001">
    <property type="protein sequence ID" value="TCP56095.1"/>
    <property type="molecule type" value="Genomic_DNA"/>
</dbReference>
<dbReference type="InterPro" id="IPR046373">
    <property type="entry name" value="Acyl-CoA_Oxase/DH_mid-dom_sf"/>
</dbReference>
<dbReference type="PROSITE" id="PS00073">
    <property type="entry name" value="ACYL_COA_DH_2"/>
    <property type="match status" value="1"/>
</dbReference>
<dbReference type="Pfam" id="PF02770">
    <property type="entry name" value="Acyl-CoA_dh_M"/>
    <property type="match status" value="1"/>
</dbReference>
<feature type="domain" description="Acyl-CoA dehydrogenase/oxidase C-terminal" evidence="9">
    <location>
        <begin position="232"/>
        <end position="382"/>
    </location>
</feature>
<dbReference type="Gene3D" id="2.40.110.10">
    <property type="entry name" value="Butyryl-CoA Dehydrogenase, subunit A, domain 2"/>
    <property type="match status" value="1"/>
</dbReference>
<proteinExistence type="inferred from homology"/>
<dbReference type="Gene3D" id="1.20.140.10">
    <property type="entry name" value="Butyryl-CoA Dehydrogenase, subunit A, domain 3"/>
    <property type="match status" value="1"/>
</dbReference>
<gene>
    <name evidence="12" type="ORF">EV191_10135</name>
</gene>
<organism evidence="12 13">
    <name type="scientific">Tamaricihabitans halophyticus</name>
    <dbReference type="NCBI Taxonomy" id="1262583"/>
    <lineage>
        <taxon>Bacteria</taxon>
        <taxon>Bacillati</taxon>
        <taxon>Actinomycetota</taxon>
        <taxon>Actinomycetes</taxon>
        <taxon>Pseudonocardiales</taxon>
        <taxon>Pseudonocardiaceae</taxon>
        <taxon>Tamaricihabitans</taxon>
    </lineage>
</organism>
<dbReference type="FunFam" id="1.20.140.10:FF:000004">
    <property type="entry name" value="Acyl-CoA dehydrogenase FadE25"/>
    <property type="match status" value="1"/>
</dbReference>
<evidence type="ECO:0000256" key="6">
    <source>
        <dbReference type="ARBA" id="ARBA00052546"/>
    </source>
</evidence>
<name>A0A4R2R9L9_9PSEU</name>
<evidence type="ECO:0000256" key="4">
    <source>
        <dbReference type="ARBA" id="ARBA00022827"/>
    </source>
</evidence>